<proteinExistence type="predicted"/>
<accession>A0A7V8V8G6</accession>
<feature type="compositionally biased region" description="Basic and acidic residues" evidence="1">
    <location>
        <begin position="206"/>
        <end position="219"/>
    </location>
</feature>
<keyword evidence="3" id="KW-1185">Reference proteome</keyword>
<organism evidence="2 3">
    <name type="scientific">Bremerella alba</name>
    <dbReference type="NCBI Taxonomy" id="980252"/>
    <lineage>
        <taxon>Bacteria</taxon>
        <taxon>Pseudomonadati</taxon>
        <taxon>Planctomycetota</taxon>
        <taxon>Planctomycetia</taxon>
        <taxon>Pirellulales</taxon>
        <taxon>Pirellulaceae</taxon>
        <taxon>Bremerella</taxon>
    </lineage>
</organism>
<evidence type="ECO:0000313" key="2">
    <source>
        <dbReference type="EMBL" id="MBA2116835.1"/>
    </source>
</evidence>
<reference evidence="2 3" key="1">
    <citation type="submission" date="2020-05" db="EMBL/GenBank/DDBJ databases">
        <title>Bremerella alba sp. nov., a novel planctomycete isolated from the surface of the macroalga Fucus spiralis.</title>
        <authorList>
            <person name="Godinho O."/>
            <person name="Botelho R."/>
            <person name="Albuquerque L."/>
            <person name="Wiegand S."/>
            <person name="Da Costa M.S."/>
            <person name="Lobo-Da-Cunha A."/>
            <person name="Jogler C."/>
            <person name="Lage O.M."/>
        </authorList>
    </citation>
    <scope>NUCLEOTIDE SEQUENCE [LARGE SCALE GENOMIC DNA]</scope>
    <source>
        <strain evidence="2 3">FF15</strain>
    </source>
</reference>
<comment type="caution">
    <text evidence="2">The sequence shown here is derived from an EMBL/GenBank/DDBJ whole genome shotgun (WGS) entry which is preliminary data.</text>
</comment>
<feature type="region of interest" description="Disordered" evidence="1">
    <location>
        <begin position="196"/>
        <end position="219"/>
    </location>
</feature>
<name>A0A7V8V8G6_9BACT</name>
<dbReference type="Proteomes" id="UP000551616">
    <property type="component" value="Unassembled WGS sequence"/>
</dbReference>
<gene>
    <name evidence="2" type="ORF">HOV93_40280</name>
</gene>
<evidence type="ECO:0000256" key="1">
    <source>
        <dbReference type="SAM" id="MobiDB-lite"/>
    </source>
</evidence>
<dbReference type="RefSeq" id="WP_207398226.1">
    <property type="nucleotide sequence ID" value="NZ_JABRWO010000011.1"/>
</dbReference>
<sequence length="247" mass="27913">MKREDFEELVRLLRAWLEIAKDEEDGLRNPESFEASGKTPQERWLEVREQLRRWVTAHPPERIQAISDRVVMRLGRHLKDDFGSVTSLIPAYDGNSFATAIDALQFTAELICTNAKELEVGFTDVDGACIPGLGSLHGIEERLPWFAKRLGEEVALLDAVPNSTPAALPENRQVGLTKTEIGKRQKKTFDHLANGDQIKPGTTLRDAADRSKELAEKSPGEFLSFNKDTASRYMKERWPEYFKGESD</sequence>
<dbReference type="AlphaFoldDB" id="A0A7V8V8G6"/>
<dbReference type="EMBL" id="JABRWO010000011">
    <property type="protein sequence ID" value="MBA2116835.1"/>
    <property type="molecule type" value="Genomic_DNA"/>
</dbReference>
<evidence type="ECO:0000313" key="3">
    <source>
        <dbReference type="Proteomes" id="UP000551616"/>
    </source>
</evidence>
<protein>
    <submittedName>
        <fullName evidence="2">Uncharacterized protein</fullName>
    </submittedName>
</protein>